<feature type="signal peptide" evidence="1">
    <location>
        <begin position="1"/>
        <end position="28"/>
    </location>
</feature>
<proteinExistence type="predicted"/>
<keyword evidence="3" id="KW-1185">Reference proteome</keyword>
<evidence type="ECO:0000256" key="1">
    <source>
        <dbReference type="SAM" id="SignalP"/>
    </source>
</evidence>
<dbReference type="OrthoDB" id="996425at2"/>
<name>A0A6L8VBW4_9RHOB</name>
<keyword evidence="1" id="KW-0732">Signal</keyword>
<protein>
    <submittedName>
        <fullName evidence="2">Uncharacterized protein</fullName>
    </submittedName>
</protein>
<dbReference type="EMBL" id="WWNR01000001">
    <property type="protein sequence ID" value="MZQ87753.1"/>
    <property type="molecule type" value="Genomic_DNA"/>
</dbReference>
<evidence type="ECO:0000313" key="2">
    <source>
        <dbReference type="EMBL" id="MZQ87753.1"/>
    </source>
</evidence>
<reference evidence="2 3" key="1">
    <citation type="submission" date="2020-01" db="EMBL/GenBank/DDBJ databases">
        <title>Frigidibacter albus SP32T (=CGMCC 1.13995T).</title>
        <authorList>
            <person name="Liao X."/>
        </authorList>
    </citation>
    <scope>NUCLEOTIDE SEQUENCE [LARGE SCALE GENOMIC DNA]</scope>
    <source>
        <strain evidence="2 3">SP32</strain>
    </source>
</reference>
<dbReference type="Proteomes" id="UP000477083">
    <property type="component" value="Unassembled WGS sequence"/>
</dbReference>
<comment type="caution">
    <text evidence="2">The sequence shown here is derived from an EMBL/GenBank/DDBJ whole genome shotgun (WGS) entry which is preliminary data.</text>
</comment>
<dbReference type="AlphaFoldDB" id="A0A6L8VBW4"/>
<feature type="chain" id="PRO_5027011625" evidence="1">
    <location>
        <begin position="29"/>
        <end position="1175"/>
    </location>
</feature>
<sequence>MTLHIPPSLLRRIAVILLALGLAGPAPAQGLETHDLGEVTFAAPADWQVTSEIRERRVILASPDARLTLAAFWWIADEPLLGWPEEVQSGPVVVAGQPATFVHSLQGATRSMMVVLDEPRPEDGYRLLFDLSGEGIAAGDLQAALWAILGSISFDGSGAPETPLILPQVPGTAPTAAPAPPDAEEAIFDAASGIGLLRPAGWALYTADQPGARLLTLVSPDARALMIVALSPDDAAAQRTEDHFFSQWVVPRSIEADDRASLAGHDGSVLTIIARIYAPAGTDPAFDRAVARVFRGRDAAGGRMLVATLRPEDDPGADARLAQMMASVTRGAAPVAPLGTAALSPDTDALAVWTPMLEALFGGDCVPADATWFASGPGAVFARHGYATAEWALSCKAGALPVFGMDFAYDMRGPTGDYFTPLFLDLLDVVPGGIFVAIETTDLTVAVVEGGGDSLDIRQDDLPDPRAYAASLGATAPAETAPQPVPEPEAAALPDLARTVPQGELLAALPHPNWLPLEADGGSFEGFARSEAGSLTIEVPAGSRWGTTGIRTAGAVVTGPRIGSMQRITVGLDPARTAQAWLALVPPDRAGEVDRDVNHYRLGVDLADPAAPAVRLWLGKAKVLDMALPSVEAAREVTMEMYPQGYVRLFDATGAVLGDAVFAGHLQAGYVLYALAESPDRASATRAAFTRIAVSTHPWEPGPAHDRFAYGPEMAPLFDGKGLGPHFRRLLPRGTNFSAEEIRIAEGALAIDLPEGQGAAQLGIYSPEPVVWPDRLTPDGAATVTVELDPARTSGMVLALSVPRASEGIMPTNPTWFMHWRRAADGTGRISTWHDSGRDLVEMEAPGILPDQITLGIREGRVDVRGQGLPEIGIPWPGAAGGQGLRLFAFTQPDQPGMAVQMAIRSIRVGREPGGMVSPDPAPGVAPLPARALFDGTASDAWKPVGLRGGDPASVRFADGWMLATTDGTARDAAAGLVSAAPVAVLDHRLQRTPFRIALTLDPARTEGLQLYLSPQPNDDMISANEAAVVFQRAADGVHAGDWQMTLAAGYWPTWSRWIDDRWLTENWTGEIVLRLGVRWVSVVLPAAEGPPLELRGTGFTSDLGKSFHLSVLSVTDAIGRPGNLTLGPITAGWETPPGMDAAARFGLVDDAEFDVEAFLGAALEKAATDLETDQ</sequence>
<organism evidence="2 3">
    <name type="scientific">Frigidibacter albus</name>
    <dbReference type="NCBI Taxonomy" id="1465486"/>
    <lineage>
        <taxon>Bacteria</taxon>
        <taxon>Pseudomonadati</taxon>
        <taxon>Pseudomonadota</taxon>
        <taxon>Alphaproteobacteria</taxon>
        <taxon>Rhodobacterales</taxon>
        <taxon>Paracoccaceae</taxon>
        <taxon>Frigidibacter</taxon>
    </lineage>
</organism>
<accession>A0A6L8VBW4</accession>
<evidence type="ECO:0000313" key="3">
    <source>
        <dbReference type="Proteomes" id="UP000477083"/>
    </source>
</evidence>
<gene>
    <name evidence="2" type="ORF">GS660_01420</name>
</gene>
<dbReference type="RefSeq" id="WP_161342644.1">
    <property type="nucleotide sequence ID" value="NZ_BMGW01000001.1"/>
</dbReference>